<evidence type="ECO:0000256" key="1">
    <source>
        <dbReference type="ARBA" id="ARBA00007447"/>
    </source>
</evidence>
<dbReference type="EnsemblPlants" id="KQK02538">
    <property type="protein sequence ID" value="KQK02538"/>
    <property type="gene ID" value="BRADI_2g02130v3"/>
</dbReference>
<dbReference type="InterPro" id="IPR032861">
    <property type="entry name" value="TAXi_N"/>
</dbReference>
<dbReference type="Gene3D" id="2.40.70.10">
    <property type="entry name" value="Acid Proteases"/>
    <property type="match status" value="1"/>
</dbReference>
<evidence type="ECO:0000259" key="4">
    <source>
        <dbReference type="Pfam" id="PF14543"/>
    </source>
</evidence>
<dbReference type="AlphaFoldDB" id="I1HBN9"/>
<feature type="chain" id="PRO_5014094519" description="Xylanase inhibitor N-terminal domain-containing protein" evidence="3">
    <location>
        <begin position="25"/>
        <end position="344"/>
    </location>
</feature>
<reference evidence="5 6" key="1">
    <citation type="journal article" date="2010" name="Nature">
        <title>Genome sequencing and analysis of the model grass Brachypodium distachyon.</title>
        <authorList>
            <consortium name="International Brachypodium Initiative"/>
        </authorList>
    </citation>
    <scope>NUCLEOTIDE SEQUENCE [LARGE SCALE GENOMIC DNA]</scope>
    <source>
        <strain evidence="5 6">Bd21</strain>
    </source>
</reference>
<gene>
    <name evidence="5" type="ORF">BRADI_2g02130v3</name>
</gene>
<feature type="signal peptide" evidence="3">
    <location>
        <begin position="1"/>
        <end position="24"/>
    </location>
</feature>
<dbReference type="HOGENOM" id="CLU_807397_0_0_1"/>
<dbReference type="EMBL" id="CM000881">
    <property type="protein sequence ID" value="KQK02538.1"/>
    <property type="molecule type" value="Genomic_DNA"/>
</dbReference>
<feature type="domain" description="Xylanase inhibitor N-terminal" evidence="4">
    <location>
        <begin position="69"/>
        <end position="138"/>
    </location>
</feature>
<dbReference type="InterPro" id="IPR021109">
    <property type="entry name" value="Peptidase_aspartic_dom_sf"/>
</dbReference>
<name>I1HBN9_BRADI</name>
<protein>
    <recommendedName>
        <fullName evidence="4">Xylanase inhibitor N-terminal domain-containing protein</fullName>
    </recommendedName>
</protein>
<dbReference type="Pfam" id="PF14543">
    <property type="entry name" value="TAXi_N"/>
    <property type="match status" value="1"/>
</dbReference>
<reference evidence="5" key="2">
    <citation type="submission" date="2017-06" db="EMBL/GenBank/DDBJ databases">
        <title>WGS assembly of Brachypodium distachyon.</title>
        <authorList>
            <consortium name="The International Brachypodium Initiative"/>
            <person name="Lucas S."/>
            <person name="Harmon-Smith M."/>
            <person name="Lail K."/>
            <person name="Tice H."/>
            <person name="Grimwood J."/>
            <person name="Bruce D."/>
            <person name="Barry K."/>
            <person name="Shu S."/>
            <person name="Lindquist E."/>
            <person name="Wang M."/>
            <person name="Pitluck S."/>
            <person name="Vogel J.P."/>
            <person name="Garvin D.F."/>
            <person name="Mockler T.C."/>
            <person name="Schmutz J."/>
            <person name="Rokhsar D."/>
            <person name="Bevan M.W."/>
        </authorList>
    </citation>
    <scope>NUCLEOTIDE SEQUENCE</scope>
    <source>
        <strain evidence="5">Bd21</strain>
    </source>
</reference>
<evidence type="ECO:0000313" key="6">
    <source>
        <dbReference type="EnsemblPlants" id="KQK02538"/>
    </source>
</evidence>
<evidence type="ECO:0000256" key="3">
    <source>
        <dbReference type="SAM" id="SignalP"/>
    </source>
</evidence>
<keyword evidence="7" id="KW-1185">Reference proteome</keyword>
<evidence type="ECO:0000313" key="5">
    <source>
        <dbReference type="EMBL" id="KQK02538.1"/>
    </source>
</evidence>
<keyword evidence="3" id="KW-0732">Signal</keyword>
<sequence>MWQRKTTLILVLVLAAVSLRACTGTTSPTGKPLVTVVNIDQSTNLFTSPLNSGRPLVLDLSSAALSTACNTQTTKVTISAFETDGKKLLDRASGVAGLGPSPLSFSSQVASLERLPNKFALCLPGERPFDTGAAIFGGGPLFSPSVITNDESFDSPPTEGQDIAKLLSPEIPLRRLPHTGGLERCQDRPDGTVRAVLLTERAGPGILLAAGGFHAGGRAELDRQPHQVRVPVGRMLRVRQGEAAAERGDAGGGHRRVQHGRQGRGVRPGQAEYQLHSTDQPQDLLRERQIHALRELDCSSWARAFGGASGNGTSAMARIIRPSWQYGMWVPTKCTIGPHLSPLI</sequence>
<evidence type="ECO:0000256" key="2">
    <source>
        <dbReference type="SAM" id="MobiDB-lite"/>
    </source>
</evidence>
<accession>I1HBN9</accession>
<reference evidence="6" key="3">
    <citation type="submission" date="2018-08" db="UniProtKB">
        <authorList>
            <consortium name="EnsemblPlants"/>
        </authorList>
    </citation>
    <scope>IDENTIFICATION</scope>
    <source>
        <strain evidence="6">cv. Bd21</strain>
    </source>
</reference>
<organism evidence="5">
    <name type="scientific">Brachypodium distachyon</name>
    <name type="common">Purple false brome</name>
    <name type="synonym">Trachynia distachya</name>
    <dbReference type="NCBI Taxonomy" id="15368"/>
    <lineage>
        <taxon>Eukaryota</taxon>
        <taxon>Viridiplantae</taxon>
        <taxon>Streptophyta</taxon>
        <taxon>Embryophyta</taxon>
        <taxon>Tracheophyta</taxon>
        <taxon>Spermatophyta</taxon>
        <taxon>Magnoliopsida</taxon>
        <taxon>Liliopsida</taxon>
        <taxon>Poales</taxon>
        <taxon>Poaceae</taxon>
        <taxon>BOP clade</taxon>
        <taxon>Pooideae</taxon>
        <taxon>Stipodae</taxon>
        <taxon>Brachypodieae</taxon>
        <taxon>Brachypodium</taxon>
    </lineage>
</organism>
<feature type="region of interest" description="Disordered" evidence="2">
    <location>
        <begin position="243"/>
        <end position="269"/>
    </location>
</feature>
<dbReference type="Proteomes" id="UP000008810">
    <property type="component" value="Chromosome 2"/>
</dbReference>
<comment type="similarity">
    <text evidence="1">Belongs to the peptidase A1 family.</text>
</comment>
<feature type="compositionally biased region" description="Basic residues" evidence="2">
    <location>
        <begin position="253"/>
        <end position="264"/>
    </location>
</feature>
<dbReference type="Gramene" id="KQK02538">
    <property type="protein sequence ID" value="KQK02538"/>
    <property type="gene ID" value="BRADI_2g02130v3"/>
</dbReference>
<dbReference type="InParanoid" id="I1HBN9"/>
<evidence type="ECO:0000313" key="7">
    <source>
        <dbReference type="Proteomes" id="UP000008810"/>
    </source>
</evidence>
<proteinExistence type="inferred from homology"/>
<dbReference type="SUPFAM" id="SSF50630">
    <property type="entry name" value="Acid proteases"/>
    <property type="match status" value="1"/>
</dbReference>